<dbReference type="Proteomes" id="UP001299876">
    <property type="component" value="Unassembled WGS sequence"/>
</dbReference>
<evidence type="ECO:0000313" key="1">
    <source>
        <dbReference type="EMBL" id="MCK1790025.1"/>
    </source>
</evidence>
<proteinExistence type="predicted"/>
<keyword evidence="2" id="KW-1185">Reference proteome</keyword>
<sequence length="66" mass="7741">MDLPLLPELEKLFKHRALRSGEQQGLVFLCCYNITLNVFAFMPQEREELRNAIIGRFGRLHPVRNT</sequence>
<organism evidence="1 2">
    <name type="scientific">Pseudomonas violetae</name>
    <dbReference type="NCBI Taxonomy" id="2915813"/>
    <lineage>
        <taxon>Bacteria</taxon>
        <taxon>Pseudomonadati</taxon>
        <taxon>Pseudomonadota</taxon>
        <taxon>Gammaproteobacteria</taxon>
        <taxon>Pseudomonadales</taxon>
        <taxon>Pseudomonadaceae</taxon>
        <taxon>Pseudomonas</taxon>
    </lineage>
</organism>
<comment type="caution">
    <text evidence="1">The sequence shown here is derived from an EMBL/GenBank/DDBJ whole genome shotgun (WGS) entry which is preliminary data.</text>
</comment>
<name>A0ABT0EWA4_9PSED</name>
<evidence type="ECO:0000313" key="2">
    <source>
        <dbReference type="Proteomes" id="UP001299876"/>
    </source>
</evidence>
<gene>
    <name evidence="1" type="ORF">L9059_07440</name>
</gene>
<protein>
    <submittedName>
        <fullName evidence="1">Uncharacterized protein</fullName>
    </submittedName>
</protein>
<accession>A0ABT0EWA4</accession>
<reference evidence="1 2" key="1">
    <citation type="submission" date="2022-02" db="EMBL/GenBank/DDBJ databases">
        <title>Comparative genomics of the first Antarctic Pseudomonas spp. capable of biotransforming 2,4,6-Trinitrotoluene.</title>
        <authorList>
            <person name="Cabrera M.A."/>
            <person name="Marquez S.L."/>
            <person name="Perez-Donoso J.M."/>
        </authorList>
    </citation>
    <scope>NUCLEOTIDE SEQUENCE [LARGE SCALE GENOMIC DNA]</scope>
    <source>
        <strain evidence="1 2">TNT19</strain>
    </source>
</reference>
<dbReference type="EMBL" id="JAKNRW010000004">
    <property type="protein sequence ID" value="MCK1790025.1"/>
    <property type="molecule type" value="Genomic_DNA"/>
</dbReference>
<dbReference type="RefSeq" id="WP_247289702.1">
    <property type="nucleotide sequence ID" value="NZ_JAKNRW010000004.1"/>
</dbReference>